<name>A0A1S8MTE2_CLOSA</name>
<evidence type="ECO:0000313" key="2">
    <source>
        <dbReference type="Proteomes" id="UP000191154"/>
    </source>
</evidence>
<gene>
    <name evidence="1" type="ORF">CLOSAC_39800</name>
</gene>
<organism evidence="1 2">
    <name type="scientific">Clostridium saccharobutylicum</name>
    <dbReference type="NCBI Taxonomy" id="169679"/>
    <lineage>
        <taxon>Bacteria</taxon>
        <taxon>Bacillati</taxon>
        <taxon>Bacillota</taxon>
        <taxon>Clostridia</taxon>
        <taxon>Eubacteriales</taxon>
        <taxon>Clostridiaceae</taxon>
        <taxon>Clostridium</taxon>
    </lineage>
</organism>
<accession>A0A1S8MTE2</accession>
<reference evidence="1 2" key="1">
    <citation type="submission" date="2016-05" db="EMBL/GenBank/DDBJ databases">
        <title>Microbial solvent formation.</title>
        <authorList>
            <person name="Poehlein A."/>
            <person name="Montoya Solano J.D."/>
            <person name="Flitsch S."/>
            <person name="Krabben P."/>
            <person name="Duerre P."/>
            <person name="Daniel R."/>
        </authorList>
    </citation>
    <scope>NUCLEOTIDE SEQUENCE [LARGE SCALE GENOMIC DNA]</scope>
    <source>
        <strain evidence="1 2">L1-8</strain>
    </source>
</reference>
<dbReference type="AlphaFoldDB" id="A0A1S8MTE2"/>
<evidence type="ECO:0000313" key="1">
    <source>
        <dbReference type="EMBL" id="OOM07451.1"/>
    </source>
</evidence>
<proteinExistence type="predicted"/>
<sequence length="105" mass="12002">MKKFITSLLILIYLLFNIIVPTYAAATNVFKEGVYKTNDFNLTNNKNYAVQNTSSKDGIYVLIFDENQIGLQYIRLKPNSDKFNLVPLKNNYRLVILGDGEAFIS</sequence>
<dbReference type="Proteomes" id="UP000191154">
    <property type="component" value="Unassembled WGS sequence"/>
</dbReference>
<dbReference type="EMBL" id="LZYZ01000008">
    <property type="protein sequence ID" value="OOM07451.1"/>
    <property type="molecule type" value="Genomic_DNA"/>
</dbReference>
<dbReference type="RefSeq" id="WP_077866985.1">
    <property type="nucleotide sequence ID" value="NZ_LZYZ01000008.1"/>
</dbReference>
<protein>
    <submittedName>
        <fullName evidence="1">Uncharacterized protein</fullName>
    </submittedName>
</protein>
<comment type="caution">
    <text evidence="1">The sequence shown here is derived from an EMBL/GenBank/DDBJ whole genome shotgun (WGS) entry which is preliminary data.</text>
</comment>